<keyword evidence="1" id="KW-1133">Transmembrane helix</keyword>
<dbReference type="AlphaFoldDB" id="A0A840QFU4"/>
<accession>A0A840QFU4</accession>
<keyword evidence="3" id="KW-1185">Reference proteome</keyword>
<evidence type="ECO:0008006" key="4">
    <source>
        <dbReference type="Google" id="ProtNLM"/>
    </source>
</evidence>
<organism evidence="2 3">
    <name type="scientific">Saccharopolyspora phatthalungensis</name>
    <dbReference type="NCBI Taxonomy" id="664693"/>
    <lineage>
        <taxon>Bacteria</taxon>
        <taxon>Bacillati</taxon>
        <taxon>Actinomycetota</taxon>
        <taxon>Actinomycetes</taxon>
        <taxon>Pseudonocardiales</taxon>
        <taxon>Pseudonocardiaceae</taxon>
        <taxon>Saccharopolyspora</taxon>
    </lineage>
</organism>
<comment type="caution">
    <text evidence="2">The sequence shown here is derived from an EMBL/GenBank/DDBJ whole genome shotgun (WGS) entry which is preliminary data.</text>
</comment>
<dbReference type="RefSeq" id="WP_184727219.1">
    <property type="nucleotide sequence ID" value="NZ_JACHIW010000001.1"/>
</dbReference>
<dbReference type="EMBL" id="JACHIW010000001">
    <property type="protein sequence ID" value="MBB5155993.1"/>
    <property type="molecule type" value="Genomic_DNA"/>
</dbReference>
<keyword evidence="1" id="KW-0812">Transmembrane</keyword>
<proteinExistence type="predicted"/>
<name>A0A840QFU4_9PSEU</name>
<reference evidence="2 3" key="1">
    <citation type="submission" date="2020-08" db="EMBL/GenBank/DDBJ databases">
        <title>Sequencing the genomes of 1000 actinobacteria strains.</title>
        <authorList>
            <person name="Klenk H.-P."/>
        </authorList>
    </citation>
    <scope>NUCLEOTIDE SEQUENCE [LARGE SCALE GENOMIC DNA]</scope>
    <source>
        <strain evidence="2 3">DSM 45584</strain>
    </source>
</reference>
<evidence type="ECO:0000313" key="3">
    <source>
        <dbReference type="Proteomes" id="UP000584374"/>
    </source>
</evidence>
<keyword evidence="1" id="KW-0472">Membrane</keyword>
<protein>
    <recommendedName>
        <fullName evidence="4">DUF3040 domain-containing protein</fullName>
    </recommendedName>
</protein>
<sequence>MLRRYERRLLEEIERQLRSQDPEFARRMAHVRPFTKVLAWFTVRRALGVVAAFLALLCVVFNEGAEFFVAGTLAAALFASESWQIQAE</sequence>
<evidence type="ECO:0000313" key="2">
    <source>
        <dbReference type="EMBL" id="MBB5155993.1"/>
    </source>
</evidence>
<gene>
    <name evidence="2" type="ORF">BJ970_003527</name>
</gene>
<dbReference type="InterPro" id="IPR021401">
    <property type="entry name" value="DUF3040"/>
</dbReference>
<evidence type="ECO:0000256" key="1">
    <source>
        <dbReference type="SAM" id="Phobius"/>
    </source>
</evidence>
<dbReference type="Pfam" id="PF11239">
    <property type="entry name" value="DUF3040"/>
    <property type="match status" value="1"/>
</dbReference>
<dbReference type="Proteomes" id="UP000584374">
    <property type="component" value="Unassembled WGS sequence"/>
</dbReference>
<feature type="transmembrane region" description="Helical" evidence="1">
    <location>
        <begin position="37"/>
        <end position="61"/>
    </location>
</feature>